<feature type="transmembrane region" description="Helical" evidence="1">
    <location>
        <begin position="20"/>
        <end position="40"/>
    </location>
</feature>
<keyword evidence="1" id="KW-0812">Transmembrane</keyword>
<dbReference type="AlphaFoldDB" id="A0A914LMK3"/>
<protein>
    <submittedName>
        <fullName evidence="3">Uncharacterized protein</fullName>
    </submittedName>
</protein>
<evidence type="ECO:0000313" key="2">
    <source>
        <dbReference type="Proteomes" id="UP000887563"/>
    </source>
</evidence>
<organism evidence="2 3">
    <name type="scientific">Meloidogyne incognita</name>
    <name type="common">Southern root-knot nematode worm</name>
    <name type="synonym">Oxyuris incognita</name>
    <dbReference type="NCBI Taxonomy" id="6306"/>
    <lineage>
        <taxon>Eukaryota</taxon>
        <taxon>Metazoa</taxon>
        <taxon>Ecdysozoa</taxon>
        <taxon>Nematoda</taxon>
        <taxon>Chromadorea</taxon>
        <taxon>Rhabditida</taxon>
        <taxon>Tylenchina</taxon>
        <taxon>Tylenchomorpha</taxon>
        <taxon>Tylenchoidea</taxon>
        <taxon>Meloidogynidae</taxon>
        <taxon>Meloidogyninae</taxon>
        <taxon>Meloidogyne</taxon>
        <taxon>Meloidogyne incognita group</taxon>
    </lineage>
</organism>
<name>A0A914LMK3_MELIC</name>
<evidence type="ECO:0000256" key="1">
    <source>
        <dbReference type="SAM" id="Phobius"/>
    </source>
</evidence>
<keyword evidence="1" id="KW-1133">Transmembrane helix</keyword>
<accession>A0A914LMK3</accession>
<dbReference type="WBParaSite" id="Minc3s00626g15281">
    <property type="protein sequence ID" value="Minc3s00626g15281"/>
    <property type="gene ID" value="Minc3s00626g15281"/>
</dbReference>
<keyword evidence="1" id="KW-0472">Membrane</keyword>
<sequence>MEIEKLVSSIGERERADLQLSSLIPSCCCIHVTIAVVLWATSNKLHYSPCWNFSFHLPKCFAFNHSLPSLPCNIDDRICVAVQELSTNVVNLLHIPVQM</sequence>
<dbReference type="Proteomes" id="UP000887563">
    <property type="component" value="Unplaced"/>
</dbReference>
<keyword evidence="2" id="KW-1185">Reference proteome</keyword>
<reference evidence="3" key="1">
    <citation type="submission" date="2022-11" db="UniProtKB">
        <authorList>
            <consortium name="WormBaseParasite"/>
        </authorList>
    </citation>
    <scope>IDENTIFICATION</scope>
</reference>
<proteinExistence type="predicted"/>
<evidence type="ECO:0000313" key="3">
    <source>
        <dbReference type="WBParaSite" id="Minc3s00626g15281"/>
    </source>
</evidence>